<comment type="cofactor">
    <cofactor evidence="11">
        <name>NAD(+)</name>
        <dbReference type="ChEBI" id="CHEBI:57540"/>
    </cofactor>
    <text evidence="11">Binds 1 NAD(+) per subunit.</text>
</comment>
<evidence type="ECO:0000259" key="12">
    <source>
        <dbReference type="Pfam" id="PF11975"/>
    </source>
</evidence>
<feature type="active site" description="Proton acceptor" evidence="7">
    <location>
        <position position="257"/>
    </location>
</feature>
<dbReference type="GO" id="GO:0046872">
    <property type="term" value="F:metal ion binding"/>
    <property type="evidence" value="ECO:0007669"/>
    <property type="project" value="UniProtKB-KW"/>
</dbReference>
<gene>
    <name evidence="14" type="ORF">B1B09_06575</name>
    <name evidence="13" type="ORF">DXN06_07655</name>
</gene>
<dbReference type="GO" id="GO:0016616">
    <property type="term" value="F:oxidoreductase activity, acting on the CH-OH group of donors, NAD or NADP as acceptor"/>
    <property type="evidence" value="ECO:0007669"/>
    <property type="project" value="InterPro"/>
</dbReference>
<evidence type="ECO:0000256" key="7">
    <source>
        <dbReference type="PIRSR" id="PIRSR601088-1"/>
    </source>
</evidence>
<dbReference type="PRINTS" id="PR00732">
    <property type="entry name" value="GLHYDRLASE4"/>
</dbReference>
<dbReference type="InterPro" id="IPR022616">
    <property type="entry name" value="Glyco_hydro_4_C"/>
</dbReference>
<sequence>MKLTILGGGGFRVPLVFKALAHDTSPQRVTELRLYDTDPLRLGVIETVVAQLARALPHAPSVVATTDLPTALAGTDFIFSAIRVAGTHGRALDESMCLARGVIGQETVGAGGISYALRGIPVVLDLVEQITRYAPDAKVINFTNPAGVMTEVMQRRLGDQVVGICDSPVGLARRILTTLQRAGLAPADLGSLFDGDGRIHIGYSGLNHLGWLTSLNVDGVDVLPRLLERPDLIESFEEGRLFGADLVQALGAVPNEYLHYYYYSRDDLAADRKAEAPRGAFLEAQQNQFYTQAQHTDDVAGLWEATRLEREETYMATNREVSGEFERDEADLETGGYDKVALAIMHAIANDVPAELILNVANHGALPDLPDEAVVEVPCRVDGAGIHRLPTPALPDHARGLVVNAKYVEQRTIDAAVNHSRTAALLALSHHPLVDSVHVAEQLLDDFADAFDGLEYLKDAHA</sequence>
<keyword evidence="2 9" id="KW-0479">Metal-binding</keyword>
<dbReference type="OrthoDB" id="9767022at2"/>
<dbReference type="PANTHER" id="PTHR32092:SF5">
    <property type="entry name" value="6-PHOSPHO-BETA-GLUCOSIDASE"/>
    <property type="match status" value="1"/>
</dbReference>
<dbReference type="Gene3D" id="3.90.110.10">
    <property type="entry name" value="Lactate dehydrogenase/glycoside hydrolase, family 4, C-terminal"/>
    <property type="match status" value="1"/>
</dbReference>
<evidence type="ECO:0000256" key="1">
    <source>
        <dbReference type="ARBA" id="ARBA00010141"/>
    </source>
</evidence>
<dbReference type="Pfam" id="PF11975">
    <property type="entry name" value="Glyco_hydro_4C"/>
    <property type="match status" value="1"/>
</dbReference>
<feature type="binding site" evidence="8">
    <location>
        <position position="144"/>
    </location>
    <ligand>
        <name>substrate</name>
    </ligand>
</feature>
<feature type="binding site" evidence="9">
    <location>
        <position position="208"/>
    </location>
    <ligand>
        <name>Mn(2+)</name>
        <dbReference type="ChEBI" id="CHEBI:29035"/>
    </ligand>
</feature>
<keyword evidence="9" id="KW-0170">Cobalt</keyword>
<evidence type="ECO:0000256" key="8">
    <source>
        <dbReference type="PIRSR" id="PIRSR601088-2"/>
    </source>
</evidence>
<dbReference type="Proteomes" id="UP000256621">
    <property type="component" value="Chromosome"/>
</dbReference>
<evidence type="ECO:0000256" key="3">
    <source>
        <dbReference type="ARBA" id="ARBA00022801"/>
    </source>
</evidence>
<dbReference type="GO" id="GO:0005975">
    <property type="term" value="P:carbohydrate metabolic process"/>
    <property type="evidence" value="ECO:0007669"/>
    <property type="project" value="InterPro"/>
</dbReference>
<feature type="active site" description="Proton donor" evidence="7">
    <location>
        <position position="166"/>
    </location>
</feature>
<evidence type="ECO:0000313" key="16">
    <source>
        <dbReference type="Proteomes" id="UP000256621"/>
    </source>
</evidence>
<dbReference type="PANTHER" id="PTHR32092">
    <property type="entry name" value="6-PHOSPHO-BETA-GLUCOSIDASE-RELATED"/>
    <property type="match status" value="1"/>
</dbReference>
<evidence type="ECO:0000256" key="5">
    <source>
        <dbReference type="ARBA" id="ARBA00023211"/>
    </source>
</evidence>
<dbReference type="CDD" id="cd05296">
    <property type="entry name" value="GH4_P_beta_glucosidase"/>
    <property type="match status" value="1"/>
</dbReference>
<feature type="binding site" evidence="8">
    <location>
        <position position="90"/>
    </location>
    <ligand>
        <name>substrate</name>
    </ligand>
</feature>
<evidence type="ECO:0000256" key="10">
    <source>
        <dbReference type="PIRSR" id="PIRSR601088-4"/>
    </source>
</evidence>
<feature type="domain" description="Glycosyl hydrolase family 4 C-terminal" evidence="12">
    <location>
        <begin position="203"/>
        <end position="434"/>
    </location>
</feature>
<organism evidence="14 15">
    <name type="scientific">Cutibacterium acnes</name>
    <name type="common">Propionibacterium acnes</name>
    <dbReference type="NCBI Taxonomy" id="1747"/>
    <lineage>
        <taxon>Bacteria</taxon>
        <taxon>Bacillati</taxon>
        <taxon>Actinomycetota</taxon>
        <taxon>Actinomycetes</taxon>
        <taxon>Propionibacteriales</taxon>
        <taxon>Propionibacteriaceae</taxon>
        <taxon>Cutibacterium</taxon>
    </lineage>
</organism>
<evidence type="ECO:0000256" key="4">
    <source>
        <dbReference type="ARBA" id="ARBA00023027"/>
    </source>
</evidence>
<comment type="similarity">
    <text evidence="1 11">Belongs to the glycosyl hydrolase 4 family.</text>
</comment>
<dbReference type="Gene3D" id="3.40.50.720">
    <property type="entry name" value="NAD(P)-binding Rossmann-like Domain"/>
    <property type="match status" value="1"/>
</dbReference>
<dbReference type="InterPro" id="IPR001088">
    <property type="entry name" value="Glyco_hydro_4"/>
</dbReference>
<dbReference type="InterPro" id="IPR015955">
    <property type="entry name" value="Lactate_DH/Glyco_Ohase_4_C"/>
</dbReference>
<keyword evidence="4 11" id="KW-0520">NAD</keyword>
<keyword evidence="6 11" id="KW-0326">Glycosidase</keyword>
<dbReference type="GeneID" id="92856047"/>
<dbReference type="RefSeq" id="WP_002515923.1">
    <property type="nucleotide sequence ID" value="NZ_AP019664.1"/>
</dbReference>
<keyword evidence="5 9" id="KW-0464">Manganese</keyword>
<proteinExistence type="inferred from homology"/>
<dbReference type="Pfam" id="PF02056">
    <property type="entry name" value="Glyco_hydro_4"/>
    <property type="match status" value="1"/>
</dbReference>
<accession>A0A2B7JSJ7</accession>
<dbReference type="GO" id="GO:0004553">
    <property type="term" value="F:hydrolase activity, hydrolyzing O-glycosyl compounds"/>
    <property type="evidence" value="ECO:0007669"/>
    <property type="project" value="InterPro"/>
</dbReference>
<dbReference type="SUPFAM" id="SSF51735">
    <property type="entry name" value="NAD(P)-binding Rossmann-fold domains"/>
    <property type="match status" value="1"/>
</dbReference>
<reference evidence="14 15" key="1">
    <citation type="submission" date="2017-02" db="EMBL/GenBank/DDBJ databases">
        <title>Prevalence of linear plasmids in Cutibacterium acnes isolates obtained from cancerous prostatic tissue.</title>
        <authorList>
            <person name="Davidsson S."/>
            <person name="Bruggemann H."/>
        </authorList>
    </citation>
    <scope>NUCLEOTIDE SEQUENCE [LARGE SCALE GENOMIC DNA]</scope>
    <source>
        <strain evidence="14 15">11-78</strain>
    </source>
</reference>
<name>A0A2B7JSJ7_CUTAC</name>
<evidence type="ECO:0000256" key="2">
    <source>
        <dbReference type="ARBA" id="ARBA00022723"/>
    </source>
</evidence>
<evidence type="ECO:0000313" key="14">
    <source>
        <dbReference type="EMBL" id="PGF35240.1"/>
    </source>
</evidence>
<dbReference type="InterPro" id="IPR036291">
    <property type="entry name" value="NAD(P)-bd_dom_sf"/>
</dbReference>
<evidence type="ECO:0000256" key="11">
    <source>
        <dbReference type="RuleBase" id="RU361152"/>
    </source>
</evidence>
<evidence type="ECO:0000313" key="15">
    <source>
        <dbReference type="Proteomes" id="UP000226191"/>
    </source>
</evidence>
<dbReference type="EMBL" id="MVCE01000002">
    <property type="protein sequence ID" value="PGF35240.1"/>
    <property type="molecule type" value="Genomic_DNA"/>
</dbReference>
<dbReference type="AlphaFoldDB" id="A0A2B7JSJ7"/>
<evidence type="ECO:0000313" key="13">
    <source>
        <dbReference type="EMBL" id="AXM07023.1"/>
    </source>
</evidence>
<protein>
    <submittedName>
        <fullName evidence="14">6-phospho-beta-glucosidase</fullName>
    </submittedName>
</protein>
<dbReference type="EMBL" id="CP031442">
    <property type="protein sequence ID" value="AXM07023.1"/>
    <property type="molecule type" value="Genomic_DNA"/>
</dbReference>
<evidence type="ECO:0000256" key="9">
    <source>
        <dbReference type="PIRSR" id="PIRSR601088-3"/>
    </source>
</evidence>
<feature type="site" description="Increases basicity of active site Tyr" evidence="10">
    <location>
        <position position="106"/>
    </location>
</feature>
<keyword evidence="9" id="KW-0533">Nickel</keyword>
<dbReference type="Proteomes" id="UP000226191">
    <property type="component" value="Unassembled WGS sequence"/>
</dbReference>
<feature type="binding site" evidence="9">
    <location>
        <position position="165"/>
    </location>
    <ligand>
        <name>Mn(2+)</name>
        <dbReference type="ChEBI" id="CHEBI:29035"/>
    </ligand>
</feature>
<evidence type="ECO:0000256" key="6">
    <source>
        <dbReference type="ARBA" id="ARBA00023295"/>
    </source>
</evidence>
<keyword evidence="9" id="KW-0408">Iron</keyword>
<keyword evidence="3 11" id="KW-0378">Hydrolase</keyword>
<reference evidence="13 16" key="2">
    <citation type="submission" date="2018-08" db="EMBL/GenBank/DDBJ databases">
        <title>Genome sequencing of Cutibacterium acnes KCOM 1315.</title>
        <authorList>
            <person name="Kook J.-K."/>
            <person name="Park S.-N."/>
            <person name="Lim Y.K."/>
        </authorList>
    </citation>
    <scope>NUCLEOTIDE SEQUENCE [LARGE SCALE GENOMIC DNA]</scope>
    <source>
        <strain evidence="13 16">KCOM 1315</strain>
    </source>
</reference>
<dbReference type="SUPFAM" id="SSF56327">
    <property type="entry name" value="LDH C-terminal domain-like"/>
    <property type="match status" value="1"/>
</dbReference>